<dbReference type="RefSeq" id="WP_420038757.1">
    <property type="nucleotide sequence ID" value="NZ_CP128986.1"/>
</dbReference>
<evidence type="ECO:0000313" key="2">
    <source>
        <dbReference type="EMBL" id="WOC12894.1"/>
    </source>
</evidence>
<protein>
    <submittedName>
        <fullName evidence="2">Uncharacterized protein</fullName>
    </submittedName>
</protein>
<gene>
    <name evidence="2" type="ORF">MP11Mi_19860</name>
</gene>
<feature type="region of interest" description="Disordered" evidence="1">
    <location>
        <begin position="1"/>
        <end position="23"/>
    </location>
</feature>
<dbReference type="AlphaFoldDB" id="A0AA97CXE5"/>
<proteinExistence type="predicted"/>
<evidence type="ECO:0000256" key="1">
    <source>
        <dbReference type="SAM" id="MobiDB-lite"/>
    </source>
</evidence>
<name>A0AA97CXE5_9ACTN</name>
<reference evidence="2" key="1">
    <citation type="submission" date="2023-06" db="EMBL/GenBank/DDBJ databases">
        <title>Gordonia sp. nov. and Pseudochrobactrum sp. nov., two species isolated from the burying beetle Nicrophorus vespilloides.</title>
        <authorList>
            <person name="Poehlein A."/>
            <person name="Guzman J."/>
            <person name="Daniel R."/>
            <person name="Vilcinskas A."/>
        </authorList>
    </citation>
    <scope>NUCLEOTIDE SEQUENCE</scope>
    <source>
        <strain evidence="2">MP11Mi</strain>
    </source>
</reference>
<sequence length="96" mass="10793">MTTAPTGRSGARRKPKKDPDRATRFSAELFESAAIEKVESAHIYDNSTKTMRIIAEFTRGVTVSPPPWPLWTPAPLRALTEEQRQTSLDLRKPTVE</sequence>
<organism evidence="2">
    <name type="scientific">Gordonia sp. MP11Mi</name>
    <dbReference type="NCBI Taxonomy" id="3022769"/>
    <lineage>
        <taxon>Bacteria</taxon>
        <taxon>Bacillati</taxon>
        <taxon>Actinomycetota</taxon>
        <taxon>Actinomycetes</taxon>
        <taxon>Mycobacteriales</taxon>
        <taxon>Gordoniaceae</taxon>
        <taxon>Gordonia</taxon>
    </lineage>
</organism>
<dbReference type="EMBL" id="CP128986">
    <property type="protein sequence ID" value="WOC12894.1"/>
    <property type="molecule type" value="Genomic_DNA"/>
</dbReference>
<accession>A0AA97CXE5</accession>